<dbReference type="Pfam" id="PF12359">
    <property type="entry name" value="DUF3645"/>
    <property type="match status" value="1"/>
</dbReference>
<evidence type="ECO:0000256" key="6">
    <source>
        <dbReference type="ARBA" id="ARBA00022807"/>
    </source>
</evidence>
<evidence type="ECO:0000256" key="3">
    <source>
        <dbReference type="ARBA" id="ARBA00022670"/>
    </source>
</evidence>
<evidence type="ECO:0000256" key="2">
    <source>
        <dbReference type="ARBA" id="ARBA00012759"/>
    </source>
</evidence>
<dbReference type="EMBL" id="QKRW01000094">
    <property type="protein sequence ID" value="RAL58205.1"/>
    <property type="molecule type" value="Genomic_DNA"/>
</dbReference>
<evidence type="ECO:0000256" key="4">
    <source>
        <dbReference type="ARBA" id="ARBA00022786"/>
    </source>
</evidence>
<evidence type="ECO:0000313" key="10">
    <source>
        <dbReference type="EMBL" id="RAL58205.1"/>
    </source>
</evidence>
<name>A0A395ICY1_9HELO</name>
<dbReference type="PANTHER" id="PTHR13367">
    <property type="entry name" value="UBIQUITIN THIOESTERASE"/>
    <property type="match status" value="1"/>
</dbReference>
<feature type="domain" description="DUF3645" evidence="9">
    <location>
        <begin position="204"/>
        <end position="236"/>
    </location>
</feature>
<keyword evidence="5" id="KW-0378">Hydrolase</keyword>
<feature type="compositionally biased region" description="Basic and acidic residues" evidence="7">
    <location>
        <begin position="929"/>
        <end position="938"/>
    </location>
</feature>
<comment type="catalytic activity">
    <reaction evidence="1">
        <text>Thiol-dependent hydrolysis of ester, thioester, amide, peptide and isopeptide bonds formed by the C-terminal Gly of ubiquitin (a 76-residue protein attached to proteins as an intracellular targeting signal).</text>
        <dbReference type="EC" id="3.4.19.12"/>
    </reaction>
</comment>
<evidence type="ECO:0000256" key="1">
    <source>
        <dbReference type="ARBA" id="ARBA00000707"/>
    </source>
</evidence>
<evidence type="ECO:0000256" key="5">
    <source>
        <dbReference type="ARBA" id="ARBA00022801"/>
    </source>
</evidence>
<evidence type="ECO:0000256" key="7">
    <source>
        <dbReference type="SAM" id="MobiDB-lite"/>
    </source>
</evidence>
<dbReference type="OrthoDB" id="3182339at2759"/>
<sequence>MLSYKLSGLQRLADSRFDEAREMIRFQSWLTSTCRDILDESDFTLAVKTQLIYPSGPQISVDGHPSRWEVAQCLLSLVEDHSPCLQRDFPLSIEIVERTAGFPIIYLLREDVEDALHYRIINDICNGRIPFLRLTGSSMTVGKHWIRQVLSDDDIDDKLIEKVSALFKDKSSARKNILLVRGLVLNKILLLCLKKRWNVQYGLHPNRDPIAVPFDAKGVPSEQSEFGHPDVSILFTCLAFYYTAEYDRWIGSSHTLPEALSHWNVINVDDKGQLEELWRHLRLNRVVLDHYMNKFVFPNHAKQFSMKLQASGWDIPLFSKPSSEETVSCAKTTGFSGTNDNKMMLPLSIKQDDLPSLCQTNAEVLIYILQSRNRQYILASLNGRRLKEEELLRRIKNSKIRILIDAGAYILEMDNKTLVKKWLEIDPEPKAAVYFGDDNRAWVQYRRGKDIVPLLATPFAENLEDCLVYIDEAHTRGIDLKLPQKAHGALTLGLGQTKDHMVQAAMRLRQLGTTQSITFFAPPEVHQSILDVCAKQYGKVAQSLRVDSSHVVWWLLEQTCRTNQNLQNLYLAQGTDFCRRTDAQWKYADVFTNDTHRDNYLQVIQNLEHQTLEKLYGVVTDVQPSYVTGMESTKLADFMKELNRQRQTTSNTKRCIHSSVLEEVEQEREVEFQMEQVRQVQKPTHYEALRFSGLHPDILLFVKTGNLVLGSGYEHVFDALARTDIGRKYNVRRTKSKLYVSMEFMRTIELGNRRSNDNFLRPVEWILWSPSNETALIVISEEVELFDSGDSYSKKSNGTPNYIRCSYHKSMQHFNGLSYYVLPNLPNGCKTPEWLSIELGIFAGRLYINFTEYAALSDYLQLAHETTSNSLLNCAGDASIFTKNPLDFLSEWLTLRRKGQDIMHTPMGYICQARSLHESLPFFASRSARNKELEKPSEVETQSDINEPEDSDLHFEVE</sequence>
<evidence type="ECO:0000313" key="11">
    <source>
        <dbReference type="Proteomes" id="UP000249056"/>
    </source>
</evidence>
<keyword evidence="3" id="KW-0645">Protease</keyword>
<keyword evidence="6" id="KW-0788">Thiol protease</keyword>
<comment type="caution">
    <text evidence="10">The sequence shown here is derived from an EMBL/GenBank/DDBJ whole genome shotgun (WGS) entry which is preliminary data.</text>
</comment>
<dbReference type="Pfam" id="PF12340">
    <property type="entry name" value="DUF3638"/>
    <property type="match status" value="1"/>
</dbReference>
<evidence type="ECO:0000259" key="8">
    <source>
        <dbReference type="Pfam" id="PF12340"/>
    </source>
</evidence>
<dbReference type="Proteomes" id="UP000249056">
    <property type="component" value="Unassembled WGS sequence"/>
</dbReference>
<organism evidence="10 11">
    <name type="scientific">Monilinia fructigena</name>
    <dbReference type="NCBI Taxonomy" id="38457"/>
    <lineage>
        <taxon>Eukaryota</taxon>
        <taxon>Fungi</taxon>
        <taxon>Dikarya</taxon>
        <taxon>Ascomycota</taxon>
        <taxon>Pezizomycotina</taxon>
        <taxon>Leotiomycetes</taxon>
        <taxon>Helotiales</taxon>
        <taxon>Sclerotiniaceae</taxon>
        <taxon>Monilinia</taxon>
    </lineage>
</organism>
<accession>A0A395ICY1</accession>
<dbReference type="EC" id="3.4.19.12" evidence="2"/>
<keyword evidence="4" id="KW-0833">Ubl conjugation pathway</keyword>
<gene>
    <name evidence="10" type="ORF">DID88_002308</name>
</gene>
<dbReference type="InterPro" id="IPR022105">
    <property type="entry name" value="DUF3645"/>
</dbReference>
<dbReference type="InterPro" id="IPR022099">
    <property type="entry name" value="DUF3638"/>
</dbReference>
<dbReference type="GO" id="GO:0004843">
    <property type="term" value="F:cysteine-type deubiquitinase activity"/>
    <property type="evidence" value="ECO:0007669"/>
    <property type="project" value="UniProtKB-EC"/>
</dbReference>
<dbReference type="InterPro" id="IPR051346">
    <property type="entry name" value="OTU_Deubiquitinase"/>
</dbReference>
<reference evidence="10 11" key="1">
    <citation type="submission" date="2018-06" db="EMBL/GenBank/DDBJ databases">
        <title>Genome Sequence of the Brown Rot Fungal Pathogen Monilinia fructigena.</title>
        <authorList>
            <person name="Landi L."/>
            <person name="De Miccolis Angelini R.M."/>
            <person name="Pollastro S."/>
            <person name="Abate D."/>
            <person name="Faretra F."/>
            <person name="Romanazzi G."/>
        </authorList>
    </citation>
    <scope>NUCLEOTIDE SEQUENCE [LARGE SCALE GENOMIC DNA]</scope>
    <source>
        <strain evidence="10 11">Mfrg269</strain>
    </source>
</reference>
<proteinExistence type="predicted"/>
<dbReference type="GO" id="GO:0006508">
    <property type="term" value="P:proteolysis"/>
    <property type="evidence" value="ECO:0007669"/>
    <property type="project" value="UniProtKB-KW"/>
</dbReference>
<dbReference type="PANTHER" id="PTHR13367:SF33">
    <property type="entry name" value="P-LOOP CONTAINING NUCLEOSIDE TRIPHOSPHATE HYDROLASE PROTEIN"/>
    <property type="match status" value="1"/>
</dbReference>
<protein>
    <recommendedName>
        <fullName evidence="2">ubiquitinyl hydrolase 1</fullName>
        <ecNumber evidence="2">3.4.19.12</ecNumber>
    </recommendedName>
</protein>
<keyword evidence="11" id="KW-1185">Reference proteome</keyword>
<feature type="region of interest" description="Disordered" evidence="7">
    <location>
        <begin position="929"/>
        <end position="958"/>
    </location>
</feature>
<dbReference type="AlphaFoldDB" id="A0A395ICY1"/>
<feature type="domain" description="DUF3638" evidence="8">
    <location>
        <begin position="1"/>
        <end position="85"/>
    </location>
</feature>
<evidence type="ECO:0000259" key="9">
    <source>
        <dbReference type="Pfam" id="PF12359"/>
    </source>
</evidence>